<evidence type="ECO:0000259" key="3">
    <source>
        <dbReference type="Pfam" id="PF05368"/>
    </source>
</evidence>
<sequence>MVNVAIAGSNGLAQFIANFLSTKTCHQFIILSRFPKPTLVSKGWQVLEVDYANNSKLRYTLTGVDVVISTISGQAETALITAAAQVNVRRFMPSEFEGPPSLRSFSSLPDRGNSTSISLLQQYGMEYTVFTCGVFYERFAPGGMAAFQIGQGTRIDREGEYLINLRSMTAEIPYLSDGRNSFICMTSAQDVARAVVAAIDLPRWPTEIRMFGDRVSLTGLVGIVERVSGQELKKSFVSVESLRQLYGQAKASNNVRQQSRFAHLMDAGNGCYDFDTCNLTSLVNIQPQRFQEWLRLVWSW</sequence>
<keyword evidence="5" id="KW-1185">Reference proteome</keyword>
<gene>
    <name evidence="4" type="ORF">UREG_04592</name>
</gene>
<evidence type="ECO:0000313" key="5">
    <source>
        <dbReference type="Proteomes" id="UP000002058"/>
    </source>
</evidence>
<dbReference type="Pfam" id="PF05368">
    <property type="entry name" value="NmrA"/>
    <property type="match status" value="1"/>
</dbReference>
<dbReference type="PANTHER" id="PTHR47706">
    <property type="entry name" value="NMRA-LIKE FAMILY PROTEIN"/>
    <property type="match status" value="1"/>
</dbReference>
<dbReference type="HOGENOM" id="CLU_044876_4_0_1"/>
<dbReference type="AlphaFoldDB" id="C4JPU9"/>
<feature type="domain" description="NmrA-like" evidence="3">
    <location>
        <begin position="38"/>
        <end position="256"/>
    </location>
</feature>
<dbReference type="RefSeq" id="XP_002545075.1">
    <property type="nucleotide sequence ID" value="XM_002545029.1"/>
</dbReference>
<dbReference type="GeneID" id="8440790"/>
<dbReference type="PANTHER" id="PTHR47706:SF5">
    <property type="entry name" value="ISOFLAVONE REDUCTASE"/>
    <property type="match status" value="1"/>
</dbReference>
<dbReference type="Proteomes" id="UP000002058">
    <property type="component" value="Unassembled WGS sequence"/>
</dbReference>
<protein>
    <recommendedName>
        <fullName evidence="3">NmrA-like domain-containing protein</fullName>
    </recommendedName>
</protein>
<evidence type="ECO:0000256" key="2">
    <source>
        <dbReference type="ARBA" id="ARBA00023002"/>
    </source>
</evidence>
<keyword evidence="1" id="KW-0521">NADP</keyword>
<dbReference type="VEuPathDB" id="FungiDB:UREG_04592"/>
<dbReference type="SUPFAM" id="SSF51735">
    <property type="entry name" value="NAD(P)-binding Rossmann-fold domains"/>
    <property type="match status" value="1"/>
</dbReference>
<dbReference type="OMA" id="CGIFYER"/>
<evidence type="ECO:0000256" key="1">
    <source>
        <dbReference type="ARBA" id="ARBA00022857"/>
    </source>
</evidence>
<name>C4JPU9_UNCRE</name>
<proteinExistence type="predicted"/>
<dbReference type="InterPro" id="IPR051609">
    <property type="entry name" value="NmrA/Isoflavone_reductase-like"/>
</dbReference>
<dbReference type="EMBL" id="CH476616">
    <property type="protein sequence ID" value="EEP79746.1"/>
    <property type="molecule type" value="Genomic_DNA"/>
</dbReference>
<dbReference type="Gene3D" id="3.90.25.10">
    <property type="entry name" value="UDP-galactose 4-epimerase, domain 1"/>
    <property type="match status" value="1"/>
</dbReference>
<dbReference type="eggNOG" id="ENOG502S4YF">
    <property type="taxonomic scope" value="Eukaryota"/>
</dbReference>
<accession>C4JPU9</accession>
<dbReference type="OrthoDB" id="10000533at2759"/>
<evidence type="ECO:0000313" key="4">
    <source>
        <dbReference type="EMBL" id="EEP79746.1"/>
    </source>
</evidence>
<dbReference type="InterPro" id="IPR036291">
    <property type="entry name" value="NAD(P)-bd_dom_sf"/>
</dbReference>
<organism evidence="4 5">
    <name type="scientific">Uncinocarpus reesii (strain UAMH 1704)</name>
    <dbReference type="NCBI Taxonomy" id="336963"/>
    <lineage>
        <taxon>Eukaryota</taxon>
        <taxon>Fungi</taxon>
        <taxon>Dikarya</taxon>
        <taxon>Ascomycota</taxon>
        <taxon>Pezizomycotina</taxon>
        <taxon>Eurotiomycetes</taxon>
        <taxon>Eurotiomycetidae</taxon>
        <taxon>Onygenales</taxon>
        <taxon>Onygenaceae</taxon>
        <taxon>Uncinocarpus</taxon>
    </lineage>
</organism>
<dbReference type="Gene3D" id="3.40.50.720">
    <property type="entry name" value="NAD(P)-binding Rossmann-like Domain"/>
    <property type="match status" value="1"/>
</dbReference>
<keyword evidence="2" id="KW-0560">Oxidoreductase</keyword>
<dbReference type="GO" id="GO:0016491">
    <property type="term" value="F:oxidoreductase activity"/>
    <property type="evidence" value="ECO:0007669"/>
    <property type="project" value="UniProtKB-KW"/>
</dbReference>
<dbReference type="InterPro" id="IPR008030">
    <property type="entry name" value="NmrA-like"/>
</dbReference>
<dbReference type="KEGG" id="ure:UREG_04592"/>
<reference evidence="5" key="1">
    <citation type="journal article" date="2009" name="Genome Res.">
        <title>Comparative genomic analyses of the human fungal pathogens Coccidioides and their relatives.</title>
        <authorList>
            <person name="Sharpton T.J."/>
            <person name="Stajich J.E."/>
            <person name="Rounsley S.D."/>
            <person name="Gardner M.J."/>
            <person name="Wortman J.R."/>
            <person name="Jordar V.S."/>
            <person name="Maiti R."/>
            <person name="Kodira C.D."/>
            <person name="Neafsey D.E."/>
            <person name="Zeng Q."/>
            <person name="Hung C.-Y."/>
            <person name="McMahan C."/>
            <person name="Muszewska A."/>
            <person name="Grynberg M."/>
            <person name="Mandel M.A."/>
            <person name="Kellner E.M."/>
            <person name="Barker B.M."/>
            <person name="Galgiani J.N."/>
            <person name="Orbach M.J."/>
            <person name="Kirkland T.N."/>
            <person name="Cole G.T."/>
            <person name="Henn M.R."/>
            <person name="Birren B.W."/>
            <person name="Taylor J.W."/>
        </authorList>
    </citation>
    <scope>NUCLEOTIDE SEQUENCE [LARGE SCALE GENOMIC DNA]</scope>
    <source>
        <strain evidence="5">UAMH 1704</strain>
    </source>
</reference>
<dbReference type="InParanoid" id="C4JPU9"/>